<sequence>MSSSEQVALSQRQLHVMESSARAMSAVSITASFFVIASFLGSNLFRTPVNRAMFYATWGNVLANTGTMIGRAGISRGDDSGLCRCQAFLLQWFLPTNSLWIFCMAFNVYLTLSHRYRPSDLKRLEWRYFIICYLIPFAPALTFLFVQTKANGPVYGNAVLWCWIRPEWKAFRFAFFFGPIWLLIIITISILLYEGIEILSYQRKTKKLSIEAVNYPPAEHHQRLQCHSTAGARGIPPSINVTATARQHNELGDSATAQYPPSSRDTPHFGERATRVRETTPSKMVQSLGESSSGPQGSAGSNVNLEQSPTRSSSPYRPGPTATMMVVSQDESPANKQHQRTPVLKATTVFEANDSDLDEPENRTSWRRPHTANLPDSSYGGILLEHFQPSNSNRNGGTLRTSRSILKRRTLARRKAAYIYMKRVALFLLSLLITWIPSTINRIHRLSHPEEPVFAFALAASSVLSLQGFLNLLVYISTSLDAVKAQFITCRRKFRSPSEV</sequence>
<feature type="transmembrane region" description="Helical" evidence="6">
    <location>
        <begin position="98"/>
        <end position="116"/>
    </location>
</feature>
<evidence type="ECO:0000256" key="5">
    <source>
        <dbReference type="SAM" id="MobiDB-lite"/>
    </source>
</evidence>
<comment type="caution">
    <text evidence="8">The sequence shown here is derived from an EMBL/GenBank/DDBJ whole genome shotgun (WGS) entry which is preliminary data.</text>
</comment>
<dbReference type="GO" id="GO:0007189">
    <property type="term" value="P:adenylate cyclase-activating G protein-coupled receptor signaling pathway"/>
    <property type="evidence" value="ECO:0007669"/>
    <property type="project" value="TreeGrafter"/>
</dbReference>
<dbReference type="EMBL" id="LGRN01000083">
    <property type="protein sequence ID" value="OJD17018.1"/>
    <property type="molecule type" value="Genomic_DNA"/>
</dbReference>
<feature type="region of interest" description="Disordered" evidence="5">
    <location>
        <begin position="252"/>
        <end position="323"/>
    </location>
</feature>
<dbReference type="Proteomes" id="UP000182235">
    <property type="component" value="Unassembled WGS sequence"/>
</dbReference>
<proteinExistence type="predicted"/>
<reference evidence="8 9" key="1">
    <citation type="submission" date="2015-07" db="EMBL/GenBank/DDBJ databases">
        <title>Emmonsia species relationships and genome sequence.</title>
        <authorList>
            <consortium name="The Broad Institute Genomics Platform"/>
            <person name="Cuomo C.A."/>
            <person name="Munoz J.F."/>
            <person name="Imamovic A."/>
            <person name="Priest M.E."/>
            <person name="Young S."/>
            <person name="Clay O.K."/>
            <person name="McEwen J.G."/>
        </authorList>
    </citation>
    <scope>NUCLEOTIDE SEQUENCE [LARGE SCALE GENOMIC DNA]</scope>
    <source>
        <strain evidence="8 9">UAMH 9510</strain>
    </source>
</reference>
<feature type="compositionally biased region" description="Polar residues" evidence="5">
    <location>
        <begin position="255"/>
        <end position="264"/>
    </location>
</feature>
<feature type="compositionally biased region" description="Polar residues" evidence="5">
    <location>
        <begin position="281"/>
        <end position="315"/>
    </location>
</feature>
<gene>
    <name evidence="8" type="ORF">AJ78_02862</name>
</gene>
<feature type="transmembrane region" description="Helical" evidence="6">
    <location>
        <begin position="456"/>
        <end position="476"/>
    </location>
</feature>
<name>A0A1J9PMB3_9EURO</name>
<evidence type="ECO:0000259" key="7">
    <source>
        <dbReference type="PROSITE" id="PS50261"/>
    </source>
</evidence>
<evidence type="ECO:0000256" key="6">
    <source>
        <dbReference type="SAM" id="Phobius"/>
    </source>
</evidence>
<dbReference type="AlphaFoldDB" id="A0A1J9PMB3"/>
<feature type="transmembrane region" description="Helical" evidence="6">
    <location>
        <begin position="173"/>
        <end position="193"/>
    </location>
</feature>
<dbReference type="PROSITE" id="PS50261">
    <property type="entry name" value="G_PROTEIN_RECEP_F2_4"/>
    <property type="match status" value="1"/>
</dbReference>
<keyword evidence="3 6" id="KW-1133">Transmembrane helix</keyword>
<feature type="compositionally biased region" description="Basic and acidic residues" evidence="5">
    <location>
        <begin position="265"/>
        <end position="280"/>
    </location>
</feature>
<keyword evidence="2 6" id="KW-0812">Transmembrane</keyword>
<evidence type="ECO:0000256" key="2">
    <source>
        <dbReference type="ARBA" id="ARBA00022692"/>
    </source>
</evidence>
<protein>
    <recommendedName>
        <fullName evidence="7">G-protein coupled receptors family 2 profile 2 domain-containing protein</fullName>
    </recommendedName>
</protein>
<dbReference type="Gene3D" id="1.20.1070.10">
    <property type="entry name" value="Rhodopsin 7-helix transmembrane proteins"/>
    <property type="match status" value="1"/>
</dbReference>
<dbReference type="Pfam" id="PF05462">
    <property type="entry name" value="Dicty_CAR"/>
    <property type="match status" value="1"/>
</dbReference>
<evidence type="ECO:0000256" key="1">
    <source>
        <dbReference type="ARBA" id="ARBA00004141"/>
    </source>
</evidence>
<dbReference type="InterPro" id="IPR017981">
    <property type="entry name" value="GPCR_2-like_7TM"/>
</dbReference>
<evidence type="ECO:0000256" key="4">
    <source>
        <dbReference type="ARBA" id="ARBA00023136"/>
    </source>
</evidence>
<dbReference type="PANTHER" id="PTHR23112">
    <property type="entry name" value="G PROTEIN-COUPLED RECEPTOR 157-RELATED"/>
    <property type="match status" value="1"/>
</dbReference>
<dbReference type="STRING" id="1447872.A0A1J9PMB3"/>
<feature type="transmembrane region" description="Helical" evidence="6">
    <location>
        <begin position="128"/>
        <end position="146"/>
    </location>
</feature>
<keyword evidence="9" id="KW-1185">Reference proteome</keyword>
<accession>A0A1J9PMB3</accession>
<keyword evidence="4 6" id="KW-0472">Membrane</keyword>
<evidence type="ECO:0000256" key="3">
    <source>
        <dbReference type="ARBA" id="ARBA00022989"/>
    </source>
</evidence>
<dbReference type="GO" id="GO:0007166">
    <property type="term" value="P:cell surface receptor signaling pathway"/>
    <property type="evidence" value="ECO:0007669"/>
    <property type="project" value="InterPro"/>
</dbReference>
<organism evidence="8 9">
    <name type="scientific">Emergomyces pasteurianus Ep9510</name>
    <dbReference type="NCBI Taxonomy" id="1447872"/>
    <lineage>
        <taxon>Eukaryota</taxon>
        <taxon>Fungi</taxon>
        <taxon>Dikarya</taxon>
        <taxon>Ascomycota</taxon>
        <taxon>Pezizomycotina</taxon>
        <taxon>Eurotiomycetes</taxon>
        <taxon>Eurotiomycetidae</taxon>
        <taxon>Onygenales</taxon>
        <taxon>Ajellomycetaceae</taxon>
        <taxon>Emergomyces</taxon>
    </lineage>
</organism>
<evidence type="ECO:0000313" key="8">
    <source>
        <dbReference type="EMBL" id="OJD17018.1"/>
    </source>
</evidence>
<dbReference type="SUPFAM" id="SSF81321">
    <property type="entry name" value="Family A G protein-coupled receptor-like"/>
    <property type="match status" value="1"/>
</dbReference>
<comment type="subcellular location">
    <subcellularLocation>
        <location evidence="1">Membrane</location>
        <topology evidence="1">Multi-pass membrane protein</topology>
    </subcellularLocation>
</comment>
<feature type="domain" description="G-protein coupled receptors family 2 profile 2" evidence="7">
    <location>
        <begin position="14"/>
        <end position="192"/>
    </location>
</feature>
<dbReference type="PANTHER" id="PTHR23112:SF0">
    <property type="entry name" value="TRANSMEMBRANE PROTEIN 116"/>
    <property type="match status" value="1"/>
</dbReference>
<feature type="transmembrane region" description="Helical" evidence="6">
    <location>
        <begin position="417"/>
        <end position="436"/>
    </location>
</feature>
<dbReference type="VEuPathDB" id="FungiDB:AJ78_02862"/>
<dbReference type="GO" id="GO:0005886">
    <property type="term" value="C:plasma membrane"/>
    <property type="evidence" value="ECO:0007669"/>
    <property type="project" value="TreeGrafter"/>
</dbReference>
<feature type="transmembrane region" description="Helical" evidence="6">
    <location>
        <begin position="21"/>
        <end position="45"/>
    </location>
</feature>
<evidence type="ECO:0000313" key="9">
    <source>
        <dbReference type="Proteomes" id="UP000182235"/>
    </source>
</evidence>
<dbReference type="GO" id="GO:0004930">
    <property type="term" value="F:G protein-coupled receptor activity"/>
    <property type="evidence" value="ECO:0007669"/>
    <property type="project" value="TreeGrafter"/>
</dbReference>
<dbReference type="OrthoDB" id="18453at2759"/>